<evidence type="ECO:0000256" key="5">
    <source>
        <dbReference type="ARBA" id="ARBA00022694"/>
    </source>
</evidence>
<evidence type="ECO:0000313" key="11">
    <source>
        <dbReference type="EMBL" id="PJC23286.1"/>
    </source>
</evidence>
<dbReference type="GO" id="GO:0005524">
    <property type="term" value="F:ATP binding"/>
    <property type="evidence" value="ECO:0007669"/>
    <property type="project" value="UniProtKB-KW"/>
</dbReference>
<evidence type="ECO:0000256" key="1">
    <source>
        <dbReference type="ARBA" id="ARBA00004496"/>
    </source>
</evidence>
<keyword evidence="11" id="KW-0808">Transferase</keyword>
<evidence type="ECO:0000256" key="4">
    <source>
        <dbReference type="ARBA" id="ARBA00022490"/>
    </source>
</evidence>
<dbReference type="GO" id="GO:0005737">
    <property type="term" value="C:cytoplasm"/>
    <property type="evidence" value="ECO:0007669"/>
    <property type="project" value="UniProtKB-SubCell"/>
</dbReference>
<evidence type="ECO:0000256" key="2">
    <source>
        <dbReference type="ARBA" id="ARBA00007599"/>
    </source>
</evidence>
<evidence type="ECO:0000313" key="12">
    <source>
        <dbReference type="Proteomes" id="UP000229756"/>
    </source>
</evidence>
<dbReference type="EMBL" id="PFSJ01000031">
    <property type="protein sequence ID" value="PJC23286.1"/>
    <property type="molecule type" value="Genomic_DNA"/>
</dbReference>
<proteinExistence type="inferred from homology"/>
<organism evidence="11 12">
    <name type="scientific">candidate division WWE3 bacterium CG_4_9_14_0_2_um_filter_35_11</name>
    <dbReference type="NCBI Taxonomy" id="1975077"/>
    <lineage>
        <taxon>Bacteria</taxon>
        <taxon>Katanobacteria</taxon>
    </lineage>
</organism>
<keyword evidence="8" id="KW-0067">ATP-binding</keyword>
<keyword evidence="7" id="KW-0547">Nucleotide-binding</keyword>
<dbReference type="InterPro" id="IPR003442">
    <property type="entry name" value="T6A_TsaE"/>
</dbReference>
<accession>A0A2M8EKL1</accession>
<dbReference type="Gene3D" id="3.40.50.300">
    <property type="entry name" value="P-loop containing nucleotide triphosphate hydrolases"/>
    <property type="match status" value="1"/>
</dbReference>
<gene>
    <name evidence="11" type="ORF">CO058_04240</name>
</gene>
<dbReference type="SUPFAM" id="SSF52540">
    <property type="entry name" value="P-loop containing nucleoside triphosphate hydrolases"/>
    <property type="match status" value="1"/>
</dbReference>
<dbReference type="PANTHER" id="PTHR33540:SF2">
    <property type="entry name" value="TRNA THREONYLCARBAMOYLADENOSINE BIOSYNTHESIS PROTEIN TSAE"/>
    <property type="match status" value="1"/>
</dbReference>
<dbReference type="GO" id="GO:0002949">
    <property type="term" value="P:tRNA threonylcarbamoyladenosine modification"/>
    <property type="evidence" value="ECO:0007669"/>
    <property type="project" value="InterPro"/>
</dbReference>
<keyword evidence="6" id="KW-0479">Metal-binding</keyword>
<keyword evidence="4" id="KW-0963">Cytoplasm</keyword>
<evidence type="ECO:0000256" key="9">
    <source>
        <dbReference type="ARBA" id="ARBA00022842"/>
    </source>
</evidence>
<evidence type="ECO:0000256" key="6">
    <source>
        <dbReference type="ARBA" id="ARBA00022723"/>
    </source>
</evidence>
<comment type="similarity">
    <text evidence="2">Belongs to the TsaE family.</text>
</comment>
<dbReference type="InterPro" id="IPR027417">
    <property type="entry name" value="P-loop_NTPase"/>
</dbReference>
<dbReference type="NCBIfam" id="TIGR00150">
    <property type="entry name" value="T6A_YjeE"/>
    <property type="match status" value="1"/>
</dbReference>
<dbReference type="Pfam" id="PF02367">
    <property type="entry name" value="TsaE"/>
    <property type="match status" value="1"/>
</dbReference>
<evidence type="ECO:0000256" key="3">
    <source>
        <dbReference type="ARBA" id="ARBA00019010"/>
    </source>
</evidence>
<evidence type="ECO:0000256" key="10">
    <source>
        <dbReference type="ARBA" id="ARBA00032441"/>
    </source>
</evidence>
<sequence>MNFLISDIKQYQTIIQKILKYDDGPNVIALVGDLGSGKTTFTKEIAKYLGVNQNVISPTFIIHREYLTSDIKKTLHHLDLYRLDHNFELDEIGLRNLVNARNVIVIEWADKFPKYIKSLEKIKSVQITWVNLEYIDEDTRRFSI</sequence>
<dbReference type="GO" id="GO:0046872">
    <property type="term" value="F:metal ion binding"/>
    <property type="evidence" value="ECO:0007669"/>
    <property type="project" value="UniProtKB-KW"/>
</dbReference>
<dbReference type="Proteomes" id="UP000229756">
    <property type="component" value="Unassembled WGS sequence"/>
</dbReference>
<dbReference type="AlphaFoldDB" id="A0A2M8EKL1"/>
<evidence type="ECO:0000256" key="7">
    <source>
        <dbReference type="ARBA" id="ARBA00022741"/>
    </source>
</evidence>
<comment type="subcellular location">
    <subcellularLocation>
        <location evidence="1">Cytoplasm</location>
    </subcellularLocation>
</comment>
<dbReference type="PANTHER" id="PTHR33540">
    <property type="entry name" value="TRNA THREONYLCARBAMOYLADENOSINE BIOSYNTHESIS PROTEIN TSAE"/>
    <property type="match status" value="1"/>
</dbReference>
<comment type="caution">
    <text evidence="11">The sequence shown here is derived from an EMBL/GenBank/DDBJ whole genome shotgun (WGS) entry which is preliminary data.</text>
</comment>
<keyword evidence="5" id="KW-0819">tRNA processing</keyword>
<reference evidence="12" key="1">
    <citation type="submission" date="2017-09" db="EMBL/GenBank/DDBJ databases">
        <title>Depth-based differentiation of microbial function through sediment-hosted aquifers and enrichment of novel symbionts in the deep terrestrial subsurface.</title>
        <authorList>
            <person name="Probst A.J."/>
            <person name="Ladd B."/>
            <person name="Jarett J.K."/>
            <person name="Geller-Mcgrath D.E."/>
            <person name="Sieber C.M.K."/>
            <person name="Emerson J.B."/>
            <person name="Anantharaman K."/>
            <person name="Thomas B.C."/>
            <person name="Malmstrom R."/>
            <person name="Stieglmeier M."/>
            <person name="Klingl A."/>
            <person name="Woyke T."/>
            <person name="Ryan C.M."/>
            <person name="Banfield J.F."/>
        </authorList>
    </citation>
    <scope>NUCLEOTIDE SEQUENCE [LARGE SCALE GENOMIC DNA]</scope>
</reference>
<dbReference type="GO" id="GO:0016740">
    <property type="term" value="F:transferase activity"/>
    <property type="evidence" value="ECO:0007669"/>
    <property type="project" value="UniProtKB-KW"/>
</dbReference>
<name>A0A2M8EKL1_UNCKA</name>
<evidence type="ECO:0000256" key="8">
    <source>
        <dbReference type="ARBA" id="ARBA00022840"/>
    </source>
</evidence>
<protein>
    <recommendedName>
        <fullName evidence="3">tRNA threonylcarbamoyladenosine biosynthesis protein TsaE</fullName>
    </recommendedName>
    <alternativeName>
        <fullName evidence="10">t(6)A37 threonylcarbamoyladenosine biosynthesis protein TsaE</fullName>
    </alternativeName>
</protein>
<keyword evidence="9" id="KW-0460">Magnesium</keyword>